<reference evidence="2" key="1">
    <citation type="submission" date="2022-06" db="EMBL/GenBank/DDBJ databases">
        <authorList>
            <person name="Berger JAMES D."/>
            <person name="Berger JAMES D."/>
        </authorList>
    </citation>
    <scope>NUCLEOTIDE SEQUENCE [LARGE SCALE GENOMIC DNA]</scope>
</reference>
<dbReference type="Pfam" id="PF05186">
    <property type="entry name" value="Dpy-30"/>
    <property type="match status" value="1"/>
</dbReference>
<sequence length="200" mass="23296">MDQVKQGQDLLHAESDYVRQVVGEPLHHGLCSLLLYQPLDPIDFLANYLRYWVKHVRDYRRRKIAEMQVECLLQVQLPWNVGVIAEQAKRLEQDALDTARRIAAEEARRAALERARIKSATDTATRKSTDRIRNEETELIIGNAISIMENTAFKKYEQAEKARKRAEEKARRRALEEDEEGESQSGREEEEDEEDDDEDD</sequence>
<name>A0AA85IQG3_TRIRE</name>
<dbReference type="InterPro" id="IPR049630">
    <property type="entry name" value="DYDC-like_DD"/>
</dbReference>
<evidence type="ECO:0000313" key="3">
    <source>
        <dbReference type="WBParaSite" id="TREG1_113330.2"/>
    </source>
</evidence>
<feature type="region of interest" description="Disordered" evidence="1">
    <location>
        <begin position="159"/>
        <end position="200"/>
    </location>
</feature>
<dbReference type="AlphaFoldDB" id="A0AA85IQG3"/>
<evidence type="ECO:0000313" key="2">
    <source>
        <dbReference type="Proteomes" id="UP000050795"/>
    </source>
</evidence>
<evidence type="ECO:0000256" key="1">
    <source>
        <dbReference type="SAM" id="MobiDB-lite"/>
    </source>
</evidence>
<accession>A0AA85IQG3</accession>
<reference evidence="3" key="2">
    <citation type="submission" date="2023-11" db="UniProtKB">
        <authorList>
            <consortium name="WormBaseParasite"/>
        </authorList>
    </citation>
    <scope>IDENTIFICATION</scope>
</reference>
<organism evidence="2 3">
    <name type="scientific">Trichobilharzia regenti</name>
    <name type="common">Nasal bird schistosome</name>
    <dbReference type="NCBI Taxonomy" id="157069"/>
    <lineage>
        <taxon>Eukaryota</taxon>
        <taxon>Metazoa</taxon>
        <taxon>Spiralia</taxon>
        <taxon>Lophotrochozoa</taxon>
        <taxon>Platyhelminthes</taxon>
        <taxon>Trematoda</taxon>
        <taxon>Digenea</taxon>
        <taxon>Strigeidida</taxon>
        <taxon>Schistosomatoidea</taxon>
        <taxon>Schistosomatidae</taxon>
        <taxon>Trichobilharzia</taxon>
    </lineage>
</organism>
<dbReference type="WBParaSite" id="TREG1_113330.2">
    <property type="protein sequence ID" value="TREG1_113330.2"/>
    <property type="gene ID" value="TREG1_113330"/>
</dbReference>
<proteinExistence type="predicted"/>
<dbReference type="CDD" id="cd22966">
    <property type="entry name" value="DD_DYDC-like"/>
    <property type="match status" value="1"/>
</dbReference>
<feature type="compositionally biased region" description="Basic and acidic residues" evidence="1">
    <location>
        <begin position="159"/>
        <end position="175"/>
    </location>
</feature>
<protein>
    <submittedName>
        <fullName evidence="3">Uncharacterized protein</fullName>
    </submittedName>
</protein>
<keyword evidence="2" id="KW-1185">Reference proteome</keyword>
<dbReference type="InterPro" id="IPR007858">
    <property type="entry name" value="Dpy-30_motif"/>
</dbReference>
<dbReference type="Proteomes" id="UP000050795">
    <property type="component" value="Unassembled WGS sequence"/>
</dbReference>
<feature type="compositionally biased region" description="Acidic residues" evidence="1">
    <location>
        <begin position="176"/>
        <end position="200"/>
    </location>
</feature>